<protein>
    <submittedName>
        <fullName evidence="1">MBL fold metallo-hydrolase</fullName>
    </submittedName>
</protein>
<comment type="caution">
    <text evidence="1">The sequence shown here is derived from an EMBL/GenBank/DDBJ whole genome shotgun (WGS) entry which is preliminary data.</text>
</comment>
<dbReference type="Proteomes" id="UP001374599">
    <property type="component" value="Unassembled WGS sequence"/>
</dbReference>
<accession>A0ACB5UIN9</accession>
<evidence type="ECO:0000313" key="1">
    <source>
        <dbReference type="EMBL" id="GMQ62331.1"/>
    </source>
</evidence>
<organism evidence="1 2">
    <name type="scientific">Vallitalea maricola</name>
    <dbReference type="NCBI Taxonomy" id="3074433"/>
    <lineage>
        <taxon>Bacteria</taxon>
        <taxon>Bacillati</taxon>
        <taxon>Bacillota</taxon>
        <taxon>Clostridia</taxon>
        <taxon>Lachnospirales</taxon>
        <taxon>Vallitaleaceae</taxon>
        <taxon>Vallitalea</taxon>
    </lineage>
</organism>
<reference evidence="1" key="1">
    <citation type="submission" date="2023-09" db="EMBL/GenBank/DDBJ databases">
        <title>Vallitalea sediminicola and Vallitalea maricola sp. nov., anaerobic bacteria isolated from marine sediment.</title>
        <authorList>
            <person name="Hirano S."/>
            <person name="Maeda A."/>
            <person name="Terahara T."/>
            <person name="Mori K."/>
            <person name="Hamada M."/>
            <person name="Matsumoto R."/>
            <person name="Kobayashi T."/>
        </authorList>
    </citation>
    <scope>NUCLEOTIDE SEQUENCE</scope>
    <source>
        <strain evidence="1">AN17-2</strain>
    </source>
</reference>
<proteinExistence type="predicted"/>
<gene>
    <name evidence="1" type="ORF">AN2V17_15630</name>
</gene>
<evidence type="ECO:0000313" key="2">
    <source>
        <dbReference type="Proteomes" id="UP001374599"/>
    </source>
</evidence>
<dbReference type="EMBL" id="BTPU01000023">
    <property type="protein sequence ID" value="GMQ62331.1"/>
    <property type="molecule type" value="Genomic_DNA"/>
</dbReference>
<keyword evidence="2" id="KW-1185">Reference proteome</keyword>
<sequence>MQMTVLGRYGTAPAKDGACSGYYIEYKNKKILIDCGNGVVSRLQHFCKIEELDYIILSHVHFDHMADLHLIKYVLDTKKYYGEEINKIPLFLPKPEQDDEVYDDNLFDITYIQDDTIINIDDLTVSFKKMVHLIDSYGVCIESERFKFVYSGDTGYTDDLVDLAKDADLFLCEGTIVKKRDDIPMNHHLSVEEACRISNLANCKRLLLTHLWFESKIEDYIEEAGKYSSNFSLAREMDTYIL</sequence>
<name>A0ACB5UIN9_9FIRM</name>